<dbReference type="InterPro" id="IPR006913">
    <property type="entry name" value="CENP-V/GFA"/>
</dbReference>
<keyword evidence="3" id="KW-0862">Zinc</keyword>
<sequence>MHSGSCLCGAVRFTLPSILPAPEACHCSMCRKTTGHFFVSVEVQKVDVQMTGVDPVTWYTSSEKVRRGFCGKCGSTLFFEPIFHTWTAVAAGCLDEPIAAPISRHIFVADKGAYYEILDDAPQKLQ</sequence>
<evidence type="ECO:0000313" key="7">
    <source>
        <dbReference type="Proteomes" id="UP000070371"/>
    </source>
</evidence>
<proteinExistence type="inferred from homology"/>
<dbReference type="OrthoDB" id="9807246at2"/>
<dbReference type="Proteomes" id="UP000070371">
    <property type="component" value="Chromosome"/>
</dbReference>
<dbReference type="STRING" id="1579316.RC74_04170"/>
<keyword evidence="4" id="KW-0456">Lyase</keyword>
<name>A0A126UX04_9RHOB</name>
<dbReference type="GO" id="GO:0016846">
    <property type="term" value="F:carbon-sulfur lyase activity"/>
    <property type="evidence" value="ECO:0007669"/>
    <property type="project" value="InterPro"/>
</dbReference>
<dbReference type="GO" id="GO:0046872">
    <property type="term" value="F:metal ion binding"/>
    <property type="evidence" value="ECO:0007669"/>
    <property type="project" value="UniProtKB-KW"/>
</dbReference>
<keyword evidence="7" id="KW-1185">Reference proteome</keyword>
<dbReference type="EMBL" id="CP014327">
    <property type="protein sequence ID" value="AML50574.1"/>
    <property type="molecule type" value="Genomic_DNA"/>
</dbReference>
<evidence type="ECO:0000256" key="1">
    <source>
        <dbReference type="ARBA" id="ARBA00005495"/>
    </source>
</evidence>
<protein>
    <submittedName>
        <fullName evidence="6">Aldehyde-activating protein</fullName>
    </submittedName>
</protein>
<evidence type="ECO:0000256" key="4">
    <source>
        <dbReference type="ARBA" id="ARBA00023239"/>
    </source>
</evidence>
<organism evidence="6 7">
    <name type="scientific">Falsihalocynthiibacter arcticus</name>
    <dbReference type="NCBI Taxonomy" id="1579316"/>
    <lineage>
        <taxon>Bacteria</taxon>
        <taxon>Pseudomonadati</taxon>
        <taxon>Pseudomonadota</taxon>
        <taxon>Alphaproteobacteria</taxon>
        <taxon>Rhodobacterales</taxon>
        <taxon>Roseobacteraceae</taxon>
        <taxon>Falsihalocynthiibacter</taxon>
    </lineage>
</organism>
<evidence type="ECO:0000313" key="6">
    <source>
        <dbReference type="EMBL" id="AML50574.1"/>
    </source>
</evidence>
<dbReference type="AlphaFoldDB" id="A0A126UX04"/>
<keyword evidence="2" id="KW-0479">Metal-binding</keyword>
<dbReference type="PANTHER" id="PTHR33337:SF40">
    <property type="entry name" value="CENP-V_GFA DOMAIN-CONTAINING PROTEIN-RELATED"/>
    <property type="match status" value="1"/>
</dbReference>
<dbReference type="Pfam" id="PF04828">
    <property type="entry name" value="GFA"/>
    <property type="match status" value="1"/>
</dbReference>
<dbReference type="Gene3D" id="3.90.1590.10">
    <property type="entry name" value="glutathione-dependent formaldehyde- activating enzyme (gfa)"/>
    <property type="match status" value="1"/>
</dbReference>
<dbReference type="InterPro" id="IPR011057">
    <property type="entry name" value="Mss4-like_sf"/>
</dbReference>
<evidence type="ECO:0000259" key="5">
    <source>
        <dbReference type="PROSITE" id="PS51891"/>
    </source>
</evidence>
<dbReference type="PROSITE" id="PS51891">
    <property type="entry name" value="CENP_V_GFA"/>
    <property type="match status" value="1"/>
</dbReference>
<accession>A0A126UX04</accession>
<gene>
    <name evidence="6" type="ORF">RC74_04170</name>
</gene>
<dbReference type="KEGG" id="hat:RC74_04170"/>
<evidence type="ECO:0000256" key="2">
    <source>
        <dbReference type="ARBA" id="ARBA00022723"/>
    </source>
</evidence>
<evidence type="ECO:0000256" key="3">
    <source>
        <dbReference type="ARBA" id="ARBA00022833"/>
    </source>
</evidence>
<dbReference type="PANTHER" id="PTHR33337">
    <property type="entry name" value="GFA DOMAIN-CONTAINING PROTEIN"/>
    <property type="match status" value="1"/>
</dbReference>
<feature type="domain" description="CENP-V/GFA" evidence="5">
    <location>
        <begin position="2"/>
        <end position="116"/>
    </location>
</feature>
<reference evidence="6 7" key="1">
    <citation type="submission" date="2016-02" db="EMBL/GenBank/DDBJ databases">
        <title>Complete genome sequence of Halocynthiibacter arcticus PAMC 20958t from arctic marine sediment.</title>
        <authorList>
            <person name="Lee Y.M."/>
            <person name="Baek K."/>
            <person name="Lee H.K."/>
            <person name="Shin S.C."/>
        </authorList>
    </citation>
    <scope>NUCLEOTIDE SEQUENCE [LARGE SCALE GENOMIC DNA]</scope>
    <source>
        <strain evidence="6">PAMC 20958</strain>
    </source>
</reference>
<comment type="similarity">
    <text evidence="1">Belongs to the Gfa family.</text>
</comment>
<dbReference type="SUPFAM" id="SSF51316">
    <property type="entry name" value="Mss4-like"/>
    <property type="match status" value="1"/>
</dbReference>